<accession>U2PJ79</accession>
<dbReference type="AlphaFoldDB" id="U2PJ79"/>
<reference evidence="1 2" key="1">
    <citation type="submission" date="2013-06" db="EMBL/GenBank/DDBJ databases">
        <authorList>
            <person name="Weinstock G."/>
            <person name="Sodergren E."/>
            <person name="Lobos E.A."/>
            <person name="Fulton L."/>
            <person name="Fulton R."/>
            <person name="Courtney L."/>
            <person name="Fronick C."/>
            <person name="O'Laughlin M."/>
            <person name="Godfrey J."/>
            <person name="Wilson R.M."/>
            <person name="Miner T."/>
            <person name="Farmer C."/>
            <person name="Delehaunty K."/>
            <person name="Cordes M."/>
            <person name="Minx P."/>
            <person name="Tomlinson C."/>
            <person name="Chen J."/>
            <person name="Wollam A."/>
            <person name="Pepin K.H."/>
            <person name="Bhonagiri V."/>
            <person name="Zhang X."/>
            <person name="Warren W."/>
            <person name="Mitreva M."/>
            <person name="Mardis E.R."/>
            <person name="Wilson R.K."/>
        </authorList>
    </citation>
    <scope>NUCLEOTIDE SEQUENCE [LARGE SCALE GENOMIC DNA]</scope>
    <source>
        <strain evidence="1 2">ATCC 29099</strain>
    </source>
</reference>
<gene>
    <name evidence="1" type="ORF">HMPREF0373_02100</name>
</gene>
<organism evidence="1 2">
    <name type="scientific">Eubacterium ramulus ATCC 29099</name>
    <dbReference type="NCBI Taxonomy" id="1256908"/>
    <lineage>
        <taxon>Bacteria</taxon>
        <taxon>Bacillati</taxon>
        <taxon>Bacillota</taxon>
        <taxon>Clostridia</taxon>
        <taxon>Eubacteriales</taxon>
        <taxon>Eubacteriaceae</taxon>
        <taxon>Eubacterium</taxon>
    </lineage>
</organism>
<dbReference type="HOGENOM" id="CLU_1093015_0_0_9"/>
<dbReference type="EMBL" id="AWVJ01000128">
    <property type="protein sequence ID" value="ERK44206.1"/>
    <property type="molecule type" value="Genomic_DNA"/>
</dbReference>
<keyword evidence="2" id="KW-1185">Reference proteome</keyword>
<sequence length="254" mass="29801">MVLPEHAILKEKGEGIQMMKIAIFYQKESKLLGDIRKKIRKEACQPDNVYAIYEYSTIKALRKANEQSPMDIVFLEDTIDNCGLTAAKYIRETGQKTSLYFFGKSANRAFYGYEYRTAYYLTEKEQVESLNIYQHFFKKYFPRKTIFLFDQSMDSAWAMCLSEVVYIDLKTGDICTEKGEKKSGYILTEKVLETIRKKTSFLNVSGEYLVNQDFIIDVTGQMIYLYQNKSILCKEKEMDTIKEFLWNMGQKEFL</sequence>
<protein>
    <submittedName>
        <fullName evidence="1">Uncharacterized protein</fullName>
    </submittedName>
</protein>
<dbReference type="Proteomes" id="UP000016608">
    <property type="component" value="Unassembled WGS sequence"/>
</dbReference>
<name>U2PJ79_EUBRA</name>
<dbReference type="PATRIC" id="fig|1256908.3.peg.1940"/>
<dbReference type="eggNOG" id="ENOG5033SSW">
    <property type="taxonomic scope" value="Bacteria"/>
</dbReference>
<comment type="caution">
    <text evidence="1">The sequence shown here is derived from an EMBL/GenBank/DDBJ whole genome shotgun (WGS) entry which is preliminary data.</text>
</comment>
<proteinExistence type="predicted"/>
<evidence type="ECO:0000313" key="1">
    <source>
        <dbReference type="EMBL" id="ERK44206.1"/>
    </source>
</evidence>
<evidence type="ECO:0000313" key="2">
    <source>
        <dbReference type="Proteomes" id="UP000016608"/>
    </source>
</evidence>